<keyword evidence="3" id="KW-1185">Reference proteome</keyword>
<evidence type="ECO:0000313" key="3">
    <source>
        <dbReference type="Proteomes" id="UP000642468"/>
    </source>
</evidence>
<organism evidence="2 3">
    <name type="scientific">Hymenobacter duratus</name>
    <dbReference type="NCBI Taxonomy" id="2771356"/>
    <lineage>
        <taxon>Bacteria</taxon>
        <taxon>Pseudomonadati</taxon>
        <taxon>Bacteroidota</taxon>
        <taxon>Cytophagia</taxon>
        <taxon>Cytophagales</taxon>
        <taxon>Hymenobacteraceae</taxon>
        <taxon>Hymenobacter</taxon>
    </lineage>
</organism>
<reference evidence="2 3" key="1">
    <citation type="submission" date="2020-09" db="EMBL/GenBank/DDBJ databases">
        <authorList>
            <person name="Kim M.K."/>
        </authorList>
    </citation>
    <scope>NUCLEOTIDE SEQUENCE [LARGE SCALE GENOMIC DNA]</scope>
    <source>
        <strain evidence="2 3">BT646</strain>
    </source>
</reference>
<comment type="caution">
    <text evidence="2">The sequence shown here is derived from an EMBL/GenBank/DDBJ whole genome shotgun (WGS) entry which is preliminary data.</text>
</comment>
<protein>
    <submittedName>
        <fullName evidence="2">Uncharacterized protein</fullName>
    </submittedName>
</protein>
<accession>A0ABR8JHF9</accession>
<name>A0ABR8JHF9_9BACT</name>
<proteinExistence type="predicted"/>
<sequence>MRLLPQLKRRPRVQGDTSREAAKWGWYILIVFFVLWLVYRWWFDK</sequence>
<evidence type="ECO:0000313" key="2">
    <source>
        <dbReference type="EMBL" id="MBD2715038.1"/>
    </source>
</evidence>
<dbReference type="RefSeq" id="WP_190784081.1">
    <property type="nucleotide sequence ID" value="NZ_JACWZZ010000002.1"/>
</dbReference>
<gene>
    <name evidence="2" type="ORF">IC231_08320</name>
</gene>
<feature type="transmembrane region" description="Helical" evidence="1">
    <location>
        <begin position="21"/>
        <end position="42"/>
    </location>
</feature>
<keyword evidence="1" id="KW-0812">Transmembrane</keyword>
<dbReference type="Proteomes" id="UP000642468">
    <property type="component" value="Unassembled WGS sequence"/>
</dbReference>
<evidence type="ECO:0000256" key="1">
    <source>
        <dbReference type="SAM" id="Phobius"/>
    </source>
</evidence>
<keyword evidence="1" id="KW-0472">Membrane</keyword>
<dbReference type="EMBL" id="JACWZZ010000002">
    <property type="protein sequence ID" value="MBD2715038.1"/>
    <property type="molecule type" value="Genomic_DNA"/>
</dbReference>
<keyword evidence="1" id="KW-1133">Transmembrane helix</keyword>